<evidence type="ECO:0000313" key="5">
    <source>
        <dbReference type="EMBL" id="CAB4642728.1"/>
    </source>
</evidence>
<dbReference type="InterPro" id="IPR023213">
    <property type="entry name" value="CAT-like_dom_sf"/>
</dbReference>
<evidence type="ECO:0000256" key="3">
    <source>
        <dbReference type="ARBA" id="ARBA00023315"/>
    </source>
</evidence>
<comment type="cofactor">
    <cofactor evidence="1">
        <name>(R)-lipoate</name>
        <dbReference type="ChEBI" id="CHEBI:83088"/>
    </cofactor>
</comment>
<proteinExistence type="predicted"/>
<dbReference type="AlphaFoldDB" id="A0A6J6K1M9"/>
<gene>
    <name evidence="5" type="ORF">UFOPK2143_00800</name>
</gene>
<dbReference type="GO" id="GO:0005737">
    <property type="term" value="C:cytoplasm"/>
    <property type="evidence" value="ECO:0007669"/>
    <property type="project" value="TreeGrafter"/>
</dbReference>
<sequence>MVMSKQVSPHAYTIVEVDYENVERVRRAHRDEFRATEGFGLNYLPFISRAVIDALRNYPHMNASVGDGELIVHNYVNLAIAVDIDFTGLLAPVIHEADDKRLRAIARDINDLAARARSKQLSADDISGGTFTLSNSGSFGSHLVLPIINQPQVAIISTDGVHRKPVVVNGTDGSESIAIHSVGMLAMSWDHRAFDGAYAAAFLRDVKEIIETRDWEAEL</sequence>
<dbReference type="EMBL" id="CAEZVV010000038">
    <property type="protein sequence ID" value="CAB4642728.1"/>
    <property type="molecule type" value="Genomic_DNA"/>
</dbReference>
<evidence type="ECO:0000256" key="2">
    <source>
        <dbReference type="ARBA" id="ARBA00022679"/>
    </source>
</evidence>
<dbReference type="GO" id="GO:0016407">
    <property type="term" value="F:acetyltransferase activity"/>
    <property type="evidence" value="ECO:0007669"/>
    <property type="project" value="TreeGrafter"/>
</dbReference>
<organism evidence="5">
    <name type="scientific">freshwater metagenome</name>
    <dbReference type="NCBI Taxonomy" id="449393"/>
    <lineage>
        <taxon>unclassified sequences</taxon>
        <taxon>metagenomes</taxon>
        <taxon>ecological metagenomes</taxon>
    </lineage>
</organism>
<keyword evidence="3" id="KW-0012">Acyltransferase</keyword>
<evidence type="ECO:0000256" key="1">
    <source>
        <dbReference type="ARBA" id="ARBA00001938"/>
    </source>
</evidence>
<dbReference type="Pfam" id="PF00198">
    <property type="entry name" value="2-oxoacid_dh"/>
    <property type="match status" value="1"/>
</dbReference>
<feature type="domain" description="2-oxoacid dehydrogenase acyltransferase catalytic" evidence="4">
    <location>
        <begin position="1"/>
        <end position="212"/>
    </location>
</feature>
<dbReference type="InterPro" id="IPR001078">
    <property type="entry name" value="2-oxoacid_DH_actylTfrase"/>
</dbReference>
<dbReference type="Gene3D" id="3.30.559.10">
    <property type="entry name" value="Chloramphenicol acetyltransferase-like domain"/>
    <property type="match status" value="1"/>
</dbReference>
<accession>A0A6J6K1M9</accession>
<reference evidence="5" key="1">
    <citation type="submission" date="2020-05" db="EMBL/GenBank/DDBJ databases">
        <authorList>
            <person name="Chiriac C."/>
            <person name="Salcher M."/>
            <person name="Ghai R."/>
            <person name="Kavagutti S V."/>
        </authorList>
    </citation>
    <scope>NUCLEOTIDE SEQUENCE</scope>
</reference>
<dbReference type="InterPro" id="IPR050743">
    <property type="entry name" value="2-oxoacid_DH_E2_comp"/>
</dbReference>
<evidence type="ECO:0000259" key="4">
    <source>
        <dbReference type="Pfam" id="PF00198"/>
    </source>
</evidence>
<dbReference type="PANTHER" id="PTHR43178">
    <property type="entry name" value="DIHYDROLIPOAMIDE ACETYLTRANSFERASE COMPONENT OF PYRUVATE DEHYDROGENASE COMPLEX"/>
    <property type="match status" value="1"/>
</dbReference>
<name>A0A6J6K1M9_9ZZZZ</name>
<dbReference type="GO" id="GO:0031405">
    <property type="term" value="F:lipoic acid binding"/>
    <property type="evidence" value="ECO:0007669"/>
    <property type="project" value="TreeGrafter"/>
</dbReference>
<protein>
    <submittedName>
        <fullName evidence="5">Unannotated protein</fullName>
    </submittedName>
</protein>
<dbReference type="SUPFAM" id="SSF52777">
    <property type="entry name" value="CoA-dependent acyltransferases"/>
    <property type="match status" value="1"/>
</dbReference>
<dbReference type="PANTHER" id="PTHR43178:SF5">
    <property type="entry name" value="LIPOAMIDE ACYLTRANSFERASE COMPONENT OF BRANCHED-CHAIN ALPHA-KETO ACID DEHYDROGENASE COMPLEX, MITOCHONDRIAL"/>
    <property type="match status" value="1"/>
</dbReference>
<keyword evidence="2" id="KW-0808">Transferase</keyword>